<evidence type="ECO:0000259" key="2">
    <source>
        <dbReference type="Pfam" id="PF03107"/>
    </source>
</evidence>
<dbReference type="PANTHER" id="PTHR46288">
    <property type="entry name" value="PHORBOL-ESTER/DAG-TYPE DOMAIN-CONTAINING PROTEIN"/>
    <property type="match status" value="1"/>
</dbReference>
<proteinExistence type="predicted"/>
<gene>
    <name evidence="3" type="ORF">QJS10_CPB15g00158</name>
</gene>
<evidence type="ECO:0000313" key="4">
    <source>
        <dbReference type="Proteomes" id="UP001180020"/>
    </source>
</evidence>
<comment type="caution">
    <text evidence="3">The sequence shown here is derived from an EMBL/GenBank/DDBJ whole genome shotgun (WGS) entry which is preliminary data.</text>
</comment>
<keyword evidence="4" id="KW-1185">Reference proteome</keyword>
<dbReference type="Pfam" id="PF03107">
    <property type="entry name" value="C1_2"/>
    <property type="match status" value="3"/>
</dbReference>
<dbReference type="Proteomes" id="UP001180020">
    <property type="component" value="Unassembled WGS sequence"/>
</dbReference>
<sequence>MQGVREANPRLLHDKHPKHPLTLSPSVPYRDNRFSCKVCNQWYSTSDQWVYRCESCKFDVHLDCLGSANMVTADGLSAVENKWKLDLPTDFREKSAEHDDMTHYLKVECESVLSSVTYLVASYSMSAPPLNENKAYKCDTCDDYVLHVRCALFPENFQHDFHNHQLSLIPNVADDFTCKACAKRIQGFAYHCDTCADDYSLHPICSSAHEKVQHDKHAKHPLTLSASVPYRNNRFECKVCKKRDSTSDQWIYRCASCKFDVHLDCASSAKVVAVAAAGASSNGSRRGRSNVLIPIGVRVASKAASSAVAGATRKAVGATEHVVHSAGDAVSGAFGKVVGFFGDAFGD</sequence>
<protein>
    <recommendedName>
        <fullName evidence="2">DC1 domain-containing protein</fullName>
    </recommendedName>
</protein>
<keyword evidence="1" id="KW-0677">Repeat</keyword>
<dbReference type="EMBL" id="JAUJYO010000015">
    <property type="protein sequence ID" value="KAK1295754.1"/>
    <property type="molecule type" value="Genomic_DNA"/>
</dbReference>
<evidence type="ECO:0000256" key="1">
    <source>
        <dbReference type="ARBA" id="ARBA00022737"/>
    </source>
</evidence>
<dbReference type="Gene3D" id="3.30.40.10">
    <property type="entry name" value="Zinc/RING finger domain, C3HC4 (zinc finger)"/>
    <property type="match status" value="1"/>
</dbReference>
<dbReference type="PANTHER" id="PTHR46288:SF80">
    <property type="entry name" value="CYSTEINE_HISTIDINE-RICH C1 DOMAIN FAMILY PROTEIN"/>
    <property type="match status" value="1"/>
</dbReference>
<name>A0AAV9D4K2_ACOCL</name>
<dbReference type="SUPFAM" id="SSF57889">
    <property type="entry name" value="Cysteine-rich domain"/>
    <property type="match status" value="3"/>
</dbReference>
<organism evidence="3 4">
    <name type="scientific">Acorus calamus</name>
    <name type="common">Sweet flag</name>
    <dbReference type="NCBI Taxonomy" id="4465"/>
    <lineage>
        <taxon>Eukaryota</taxon>
        <taxon>Viridiplantae</taxon>
        <taxon>Streptophyta</taxon>
        <taxon>Embryophyta</taxon>
        <taxon>Tracheophyta</taxon>
        <taxon>Spermatophyta</taxon>
        <taxon>Magnoliopsida</taxon>
        <taxon>Liliopsida</taxon>
        <taxon>Acoraceae</taxon>
        <taxon>Acorus</taxon>
    </lineage>
</organism>
<dbReference type="InterPro" id="IPR004146">
    <property type="entry name" value="DC1"/>
</dbReference>
<reference evidence="3" key="1">
    <citation type="journal article" date="2023" name="Nat. Commun.">
        <title>Diploid and tetraploid genomes of Acorus and the evolution of monocots.</title>
        <authorList>
            <person name="Ma L."/>
            <person name="Liu K.W."/>
            <person name="Li Z."/>
            <person name="Hsiao Y.Y."/>
            <person name="Qi Y."/>
            <person name="Fu T."/>
            <person name="Tang G.D."/>
            <person name="Zhang D."/>
            <person name="Sun W.H."/>
            <person name="Liu D.K."/>
            <person name="Li Y."/>
            <person name="Chen G.Z."/>
            <person name="Liu X.D."/>
            <person name="Liao X.Y."/>
            <person name="Jiang Y.T."/>
            <person name="Yu X."/>
            <person name="Hao Y."/>
            <person name="Huang J."/>
            <person name="Zhao X.W."/>
            <person name="Ke S."/>
            <person name="Chen Y.Y."/>
            <person name="Wu W.L."/>
            <person name="Hsu J.L."/>
            <person name="Lin Y.F."/>
            <person name="Huang M.D."/>
            <person name="Li C.Y."/>
            <person name="Huang L."/>
            <person name="Wang Z.W."/>
            <person name="Zhao X."/>
            <person name="Zhong W.Y."/>
            <person name="Peng D.H."/>
            <person name="Ahmad S."/>
            <person name="Lan S."/>
            <person name="Zhang J.S."/>
            <person name="Tsai W.C."/>
            <person name="Van de Peer Y."/>
            <person name="Liu Z.J."/>
        </authorList>
    </citation>
    <scope>NUCLEOTIDE SEQUENCE</scope>
    <source>
        <strain evidence="3">CP</strain>
    </source>
</reference>
<dbReference type="InterPro" id="IPR013083">
    <property type="entry name" value="Znf_RING/FYVE/PHD"/>
</dbReference>
<dbReference type="InterPro" id="IPR046349">
    <property type="entry name" value="C1-like_sf"/>
</dbReference>
<feature type="domain" description="DC1" evidence="2">
    <location>
        <begin position="161"/>
        <end position="205"/>
    </location>
</feature>
<reference evidence="3" key="2">
    <citation type="submission" date="2023-06" db="EMBL/GenBank/DDBJ databases">
        <authorList>
            <person name="Ma L."/>
            <person name="Liu K.-W."/>
            <person name="Li Z."/>
            <person name="Hsiao Y.-Y."/>
            <person name="Qi Y."/>
            <person name="Fu T."/>
            <person name="Tang G."/>
            <person name="Zhang D."/>
            <person name="Sun W.-H."/>
            <person name="Liu D.-K."/>
            <person name="Li Y."/>
            <person name="Chen G.-Z."/>
            <person name="Liu X.-D."/>
            <person name="Liao X.-Y."/>
            <person name="Jiang Y.-T."/>
            <person name="Yu X."/>
            <person name="Hao Y."/>
            <person name="Huang J."/>
            <person name="Zhao X.-W."/>
            <person name="Ke S."/>
            <person name="Chen Y.-Y."/>
            <person name="Wu W.-L."/>
            <person name="Hsu J.-L."/>
            <person name="Lin Y.-F."/>
            <person name="Huang M.-D."/>
            <person name="Li C.-Y."/>
            <person name="Huang L."/>
            <person name="Wang Z.-W."/>
            <person name="Zhao X."/>
            <person name="Zhong W.-Y."/>
            <person name="Peng D.-H."/>
            <person name="Ahmad S."/>
            <person name="Lan S."/>
            <person name="Zhang J.-S."/>
            <person name="Tsai W.-C."/>
            <person name="Van De Peer Y."/>
            <person name="Liu Z.-J."/>
        </authorList>
    </citation>
    <scope>NUCLEOTIDE SEQUENCE</scope>
    <source>
        <strain evidence="3">CP</strain>
        <tissue evidence="3">Leaves</tissue>
    </source>
</reference>
<feature type="domain" description="DC1" evidence="2">
    <location>
        <begin position="216"/>
        <end position="266"/>
    </location>
</feature>
<dbReference type="AlphaFoldDB" id="A0AAV9D4K2"/>
<feature type="domain" description="DC1" evidence="2">
    <location>
        <begin position="15"/>
        <end position="64"/>
    </location>
</feature>
<evidence type="ECO:0000313" key="3">
    <source>
        <dbReference type="EMBL" id="KAK1295754.1"/>
    </source>
</evidence>
<accession>A0AAV9D4K2</accession>